<protein>
    <submittedName>
        <fullName evidence="2">Uncharacterized protein</fullName>
    </submittedName>
</protein>
<accession>A0A918UH56</accession>
<keyword evidence="3" id="KW-1185">Reference proteome</keyword>
<organism evidence="2 3">
    <name type="scientific">Novosphingobium colocasiae</name>
    <dbReference type="NCBI Taxonomy" id="1256513"/>
    <lineage>
        <taxon>Bacteria</taxon>
        <taxon>Pseudomonadati</taxon>
        <taxon>Pseudomonadota</taxon>
        <taxon>Alphaproteobacteria</taxon>
        <taxon>Sphingomonadales</taxon>
        <taxon>Sphingomonadaceae</taxon>
        <taxon>Novosphingobium</taxon>
    </lineage>
</organism>
<dbReference type="AlphaFoldDB" id="A0A918UH56"/>
<gene>
    <name evidence="2" type="ORF">GCM10011614_22880</name>
</gene>
<evidence type="ECO:0000313" key="2">
    <source>
        <dbReference type="EMBL" id="GGZ07374.1"/>
    </source>
</evidence>
<dbReference type="EMBL" id="BMZA01000008">
    <property type="protein sequence ID" value="GGZ07374.1"/>
    <property type="molecule type" value="Genomic_DNA"/>
</dbReference>
<sequence>MVKQAKSGATTGKAAALRDRARSGASAIAGKIRRKPRPDVAELRGPSPDPHTNLMITEVALIGGSMLVKQAVERALLGKNYSPRKAKAILKGRSLKETMLHGAVAKVATSSIPGAILVGGGLIAKTLYDRTNARSARRKGAAELQVMAEDGKPG</sequence>
<dbReference type="Proteomes" id="UP000648075">
    <property type="component" value="Unassembled WGS sequence"/>
</dbReference>
<feature type="region of interest" description="Disordered" evidence="1">
    <location>
        <begin position="1"/>
        <end position="51"/>
    </location>
</feature>
<reference evidence="2" key="2">
    <citation type="submission" date="2020-09" db="EMBL/GenBank/DDBJ databases">
        <authorList>
            <person name="Sun Q."/>
            <person name="Kim S."/>
        </authorList>
    </citation>
    <scope>NUCLEOTIDE SEQUENCE</scope>
    <source>
        <strain evidence="2">KCTC 32255</strain>
    </source>
</reference>
<proteinExistence type="predicted"/>
<reference evidence="2" key="1">
    <citation type="journal article" date="2014" name="Int. J. Syst. Evol. Microbiol.">
        <title>Complete genome sequence of Corynebacterium casei LMG S-19264T (=DSM 44701T), isolated from a smear-ripened cheese.</title>
        <authorList>
            <consortium name="US DOE Joint Genome Institute (JGI-PGF)"/>
            <person name="Walter F."/>
            <person name="Albersmeier A."/>
            <person name="Kalinowski J."/>
            <person name="Ruckert C."/>
        </authorList>
    </citation>
    <scope>NUCLEOTIDE SEQUENCE</scope>
    <source>
        <strain evidence="2">KCTC 32255</strain>
    </source>
</reference>
<name>A0A918UH56_9SPHN</name>
<dbReference type="RefSeq" id="WP_229814057.1">
    <property type="nucleotide sequence ID" value="NZ_BMZA01000008.1"/>
</dbReference>
<feature type="compositionally biased region" description="Low complexity" evidence="1">
    <location>
        <begin position="1"/>
        <end position="15"/>
    </location>
</feature>
<evidence type="ECO:0000313" key="3">
    <source>
        <dbReference type="Proteomes" id="UP000648075"/>
    </source>
</evidence>
<comment type="caution">
    <text evidence="2">The sequence shown here is derived from an EMBL/GenBank/DDBJ whole genome shotgun (WGS) entry which is preliminary data.</text>
</comment>
<evidence type="ECO:0000256" key="1">
    <source>
        <dbReference type="SAM" id="MobiDB-lite"/>
    </source>
</evidence>